<evidence type="ECO:0000256" key="3">
    <source>
        <dbReference type="ARBA" id="ARBA00022692"/>
    </source>
</evidence>
<dbReference type="EMBL" id="JAGSOJ010000003">
    <property type="protein sequence ID" value="MCM1991289.1"/>
    <property type="molecule type" value="Genomic_DNA"/>
</dbReference>
<dbReference type="AlphaFoldDB" id="A0A9J6P5B5"/>
<feature type="transmembrane region" description="Helical" evidence="6">
    <location>
        <begin position="51"/>
        <end position="70"/>
    </location>
</feature>
<accession>A0A9J6P5B5</accession>
<organism evidence="8 9">
    <name type="scientific">Oceanirhabdus seepicola</name>
    <dbReference type="NCBI Taxonomy" id="2828781"/>
    <lineage>
        <taxon>Bacteria</taxon>
        <taxon>Bacillati</taxon>
        <taxon>Bacillota</taxon>
        <taxon>Clostridia</taxon>
        <taxon>Eubacteriales</taxon>
        <taxon>Clostridiaceae</taxon>
        <taxon>Oceanirhabdus</taxon>
    </lineage>
</organism>
<evidence type="ECO:0000256" key="2">
    <source>
        <dbReference type="ARBA" id="ARBA00022475"/>
    </source>
</evidence>
<keyword evidence="9" id="KW-1185">Reference proteome</keyword>
<keyword evidence="4 6" id="KW-1133">Transmembrane helix</keyword>
<evidence type="ECO:0000313" key="8">
    <source>
        <dbReference type="EMBL" id="MCM1991289.1"/>
    </source>
</evidence>
<dbReference type="Pfam" id="PF13244">
    <property type="entry name" value="MbhD"/>
    <property type="match status" value="1"/>
</dbReference>
<comment type="caution">
    <text evidence="8">The sequence shown here is derived from an EMBL/GenBank/DDBJ whole genome shotgun (WGS) entry which is preliminary data.</text>
</comment>
<dbReference type="GO" id="GO:0005886">
    <property type="term" value="C:plasma membrane"/>
    <property type="evidence" value="ECO:0007669"/>
    <property type="project" value="UniProtKB-SubCell"/>
</dbReference>
<reference evidence="8" key="1">
    <citation type="journal article" date="2021" name="mSystems">
        <title>Bacteria and Archaea Synergistically Convert Glycine Betaine to Biogenic Methane in the Formosa Cold Seep of the South China Sea.</title>
        <authorList>
            <person name="Li L."/>
            <person name="Zhang W."/>
            <person name="Zhang S."/>
            <person name="Song L."/>
            <person name="Sun Q."/>
            <person name="Zhang H."/>
            <person name="Xiang H."/>
            <person name="Dong X."/>
        </authorList>
    </citation>
    <scope>NUCLEOTIDE SEQUENCE</scope>
    <source>
        <strain evidence="8">ZWT</strain>
    </source>
</reference>
<sequence>MSIEIILQVIMIIIAISMIKTENNLNLIILFSAFSLIAAGLYFMYNSPDVALSEISIGSAIIPLIFIIAISKQKEFVVINHLKDDFLKDNENEIAGRGYEILKNFCNHYDLKLKIIDSKESHIHGIFREKNIDLIIDKCSYTNNYILKGKESSILMNKLEQMTKDIDNIIIIKEGENETVD</sequence>
<dbReference type="Proteomes" id="UP001056429">
    <property type="component" value="Unassembled WGS sequence"/>
</dbReference>
<feature type="transmembrane region" description="Helical" evidence="6">
    <location>
        <begin position="25"/>
        <end position="45"/>
    </location>
</feature>
<comment type="subcellular location">
    <subcellularLocation>
        <location evidence="1">Cell membrane</location>
        <topology evidence="1">Multi-pass membrane protein</topology>
    </subcellularLocation>
</comment>
<evidence type="ECO:0000259" key="7">
    <source>
        <dbReference type="Pfam" id="PF13244"/>
    </source>
</evidence>
<evidence type="ECO:0000256" key="4">
    <source>
        <dbReference type="ARBA" id="ARBA00022989"/>
    </source>
</evidence>
<evidence type="ECO:0000256" key="5">
    <source>
        <dbReference type="ARBA" id="ARBA00023136"/>
    </source>
</evidence>
<proteinExistence type="predicted"/>
<keyword evidence="5 6" id="KW-0472">Membrane</keyword>
<dbReference type="InterPro" id="IPR025383">
    <property type="entry name" value="MrpA_C/MbhD"/>
</dbReference>
<name>A0A9J6P5B5_9CLOT</name>
<keyword evidence="2" id="KW-1003">Cell membrane</keyword>
<evidence type="ECO:0000256" key="1">
    <source>
        <dbReference type="ARBA" id="ARBA00004651"/>
    </source>
</evidence>
<keyword evidence="3 6" id="KW-0812">Transmembrane</keyword>
<evidence type="ECO:0000313" key="9">
    <source>
        <dbReference type="Proteomes" id="UP001056429"/>
    </source>
</evidence>
<evidence type="ECO:0000256" key="6">
    <source>
        <dbReference type="SAM" id="Phobius"/>
    </source>
</evidence>
<protein>
    <submittedName>
        <fullName evidence="8">DUF4040 domain-containing protein</fullName>
    </submittedName>
</protein>
<gene>
    <name evidence="8" type="ORF">KDK92_16260</name>
</gene>
<feature type="domain" description="MrpA C-terminal/MbhD" evidence="7">
    <location>
        <begin position="9"/>
        <end position="74"/>
    </location>
</feature>
<dbReference type="RefSeq" id="WP_250860395.1">
    <property type="nucleotide sequence ID" value="NZ_JAGSOJ010000003.1"/>
</dbReference>
<reference evidence="8" key="2">
    <citation type="submission" date="2021-04" db="EMBL/GenBank/DDBJ databases">
        <authorList>
            <person name="Dong X."/>
        </authorList>
    </citation>
    <scope>NUCLEOTIDE SEQUENCE</scope>
    <source>
        <strain evidence="8">ZWT</strain>
    </source>
</reference>